<dbReference type="EMBL" id="JARSBO010000001">
    <property type="protein sequence ID" value="MDG4717562.1"/>
    <property type="molecule type" value="Genomic_DNA"/>
</dbReference>
<feature type="compositionally biased region" description="Polar residues" evidence="3">
    <location>
        <begin position="1"/>
        <end position="15"/>
    </location>
</feature>
<dbReference type="InterPro" id="IPR029016">
    <property type="entry name" value="GAF-like_dom_sf"/>
</dbReference>
<keyword evidence="6" id="KW-1185">Reference proteome</keyword>
<dbReference type="InterPro" id="IPR029787">
    <property type="entry name" value="Nucleotide_cyclase"/>
</dbReference>
<evidence type="ECO:0000313" key="6">
    <source>
        <dbReference type="Proteomes" id="UP001529180"/>
    </source>
</evidence>
<dbReference type="PANTHER" id="PTHR45138:SF9">
    <property type="entry name" value="DIGUANYLATE CYCLASE DGCM-RELATED"/>
    <property type="match status" value="1"/>
</dbReference>
<dbReference type="RefSeq" id="WP_114101025.1">
    <property type="nucleotide sequence ID" value="NZ_JARSBO010000001.1"/>
</dbReference>
<dbReference type="GO" id="GO:0052621">
    <property type="term" value="F:diguanylate cyclase activity"/>
    <property type="evidence" value="ECO:0007669"/>
    <property type="project" value="UniProtKB-EC"/>
</dbReference>
<dbReference type="InterPro" id="IPR043128">
    <property type="entry name" value="Rev_trsase/Diguanyl_cyclase"/>
</dbReference>
<dbReference type="SUPFAM" id="SSF55073">
    <property type="entry name" value="Nucleotide cyclase"/>
    <property type="match status" value="1"/>
</dbReference>
<evidence type="ECO:0000259" key="4">
    <source>
        <dbReference type="PROSITE" id="PS50887"/>
    </source>
</evidence>
<feature type="region of interest" description="Disordered" evidence="3">
    <location>
        <begin position="1"/>
        <end position="21"/>
    </location>
</feature>
<comment type="caution">
    <text evidence="5">The sequence shown here is derived from an EMBL/GenBank/DDBJ whole genome shotgun (WGS) entry which is preliminary data.</text>
</comment>
<evidence type="ECO:0000256" key="3">
    <source>
        <dbReference type="SAM" id="MobiDB-lite"/>
    </source>
</evidence>
<dbReference type="NCBIfam" id="TIGR00254">
    <property type="entry name" value="GGDEF"/>
    <property type="match status" value="1"/>
</dbReference>
<dbReference type="Proteomes" id="UP001529180">
    <property type="component" value="Unassembled WGS sequence"/>
</dbReference>
<dbReference type="Gene3D" id="3.30.70.270">
    <property type="match status" value="1"/>
</dbReference>
<organism evidence="5 6">
    <name type="scientific">Thalassospira aquimaris</name>
    <dbReference type="NCBI Taxonomy" id="3037796"/>
    <lineage>
        <taxon>Bacteria</taxon>
        <taxon>Pseudomonadati</taxon>
        <taxon>Pseudomonadota</taxon>
        <taxon>Alphaproteobacteria</taxon>
        <taxon>Rhodospirillales</taxon>
        <taxon>Thalassospiraceae</taxon>
        <taxon>Thalassospira</taxon>
    </lineage>
</organism>
<gene>
    <name evidence="5" type="ORF">P7680_01050</name>
</gene>
<evidence type="ECO:0000313" key="5">
    <source>
        <dbReference type="EMBL" id="MDG4717562.1"/>
    </source>
</evidence>
<evidence type="ECO:0000256" key="1">
    <source>
        <dbReference type="ARBA" id="ARBA00012528"/>
    </source>
</evidence>
<dbReference type="SMART" id="SM00267">
    <property type="entry name" value="GGDEF"/>
    <property type="match status" value="1"/>
</dbReference>
<proteinExistence type="predicted"/>
<dbReference type="InterPro" id="IPR003018">
    <property type="entry name" value="GAF"/>
</dbReference>
<evidence type="ECO:0000256" key="2">
    <source>
        <dbReference type="ARBA" id="ARBA00034247"/>
    </source>
</evidence>
<feature type="domain" description="GGDEF" evidence="4">
    <location>
        <begin position="219"/>
        <end position="351"/>
    </location>
</feature>
<dbReference type="PROSITE" id="PS50887">
    <property type="entry name" value="GGDEF"/>
    <property type="match status" value="1"/>
</dbReference>
<comment type="catalytic activity">
    <reaction evidence="2">
        <text>2 GTP = 3',3'-c-di-GMP + 2 diphosphate</text>
        <dbReference type="Rhea" id="RHEA:24898"/>
        <dbReference type="ChEBI" id="CHEBI:33019"/>
        <dbReference type="ChEBI" id="CHEBI:37565"/>
        <dbReference type="ChEBI" id="CHEBI:58805"/>
        <dbReference type="EC" id="2.7.7.65"/>
    </reaction>
</comment>
<dbReference type="EC" id="2.7.7.65" evidence="1"/>
<dbReference type="CDD" id="cd01949">
    <property type="entry name" value="GGDEF"/>
    <property type="match status" value="1"/>
</dbReference>
<dbReference type="PANTHER" id="PTHR45138">
    <property type="entry name" value="REGULATORY COMPONENTS OF SENSORY TRANSDUCTION SYSTEM"/>
    <property type="match status" value="1"/>
</dbReference>
<keyword evidence="5" id="KW-0808">Transferase</keyword>
<keyword evidence="5" id="KW-0548">Nucleotidyltransferase</keyword>
<dbReference type="Gene3D" id="3.30.450.40">
    <property type="match status" value="1"/>
</dbReference>
<sequence>MNTEQNGGATSASRQPTEHALSQLHQITASQDLSFEQRVDAILKLGTEHFGLPIGIFSKIVDNKYEIQQARHPENALTPGMAFELGNTYCVHVINADDVCGFHHVGDSEVRTHPCYQNFGLEAYLGAPVMVDGVCYGTLNFSSPEPTRAFSATDIELVRLFASWLGQTIGRMSDSYALEASRKEVERLATHDPLTGLYNRRYMQKCLKAELERAKRYEKQLIVGLLDYDNFKQLNDEYGHDTGDKALELFAKVSSELMRETDVIARWGNEEFLILMPETGAAGALKYLQRLSDRVREADFRAGDDELHLNLSIGLGIAEPGDTVETLVSRADIAMHESKQVGREGSRQGDCF</sequence>
<dbReference type="InterPro" id="IPR000160">
    <property type="entry name" value="GGDEF_dom"/>
</dbReference>
<dbReference type="Pfam" id="PF01590">
    <property type="entry name" value="GAF"/>
    <property type="match status" value="1"/>
</dbReference>
<name>A0ABT6G679_9PROT</name>
<accession>A0ABT6G679</accession>
<dbReference type="Pfam" id="PF00990">
    <property type="entry name" value="GGDEF"/>
    <property type="match status" value="1"/>
</dbReference>
<protein>
    <recommendedName>
        <fullName evidence="1">diguanylate cyclase</fullName>
        <ecNumber evidence="1">2.7.7.65</ecNumber>
    </recommendedName>
</protein>
<reference evidence="5 6" key="1">
    <citation type="submission" date="2023-03" db="EMBL/GenBank/DDBJ databases">
        <title>Strain FZY0004 represents a novel species in the genus Thalassospira isolated from seawater.</title>
        <authorList>
            <person name="Fu Z.-Y."/>
        </authorList>
    </citation>
    <scope>NUCLEOTIDE SEQUENCE [LARGE SCALE GENOMIC DNA]</scope>
    <source>
        <strain evidence="5 6">FZY0004</strain>
    </source>
</reference>
<dbReference type="SUPFAM" id="SSF55781">
    <property type="entry name" value="GAF domain-like"/>
    <property type="match status" value="1"/>
</dbReference>
<dbReference type="InterPro" id="IPR050469">
    <property type="entry name" value="Diguanylate_Cyclase"/>
</dbReference>